<reference evidence="1 2" key="1">
    <citation type="submission" date="2019-03" db="EMBL/GenBank/DDBJ databases">
        <title>Genomic Encyclopedia of Archaeal and Bacterial Type Strains, Phase II (KMG-II): from individual species to whole genera.</title>
        <authorList>
            <person name="Goeker M."/>
        </authorList>
    </citation>
    <scope>NUCLEOTIDE SEQUENCE [LARGE SCALE GENOMIC DNA]</scope>
    <source>
        <strain evidence="1 2">DSM 24782</strain>
    </source>
</reference>
<dbReference type="RefSeq" id="WP_133766550.1">
    <property type="nucleotide sequence ID" value="NZ_BAAARP010000002.1"/>
</dbReference>
<dbReference type="OrthoDB" id="4802815at2"/>
<dbReference type="EMBL" id="SOAM01000002">
    <property type="protein sequence ID" value="TDS77481.1"/>
    <property type="molecule type" value="Genomic_DNA"/>
</dbReference>
<dbReference type="AlphaFoldDB" id="A0A4R7FM23"/>
<keyword evidence="2" id="KW-1185">Reference proteome</keyword>
<protein>
    <recommendedName>
        <fullName evidence="3">Transcriptional regulator with AbiEi antitoxin domain of type IV toxin-antitoxin system</fullName>
    </recommendedName>
</protein>
<gene>
    <name evidence="1" type="ORF">CLV52_2427</name>
</gene>
<name>A0A4R7FM23_9MICO</name>
<comment type="caution">
    <text evidence="1">The sequence shown here is derived from an EMBL/GenBank/DDBJ whole genome shotgun (WGS) entry which is preliminary data.</text>
</comment>
<evidence type="ECO:0000313" key="1">
    <source>
        <dbReference type="EMBL" id="TDS77481.1"/>
    </source>
</evidence>
<proteinExistence type="predicted"/>
<evidence type="ECO:0008006" key="3">
    <source>
        <dbReference type="Google" id="ProtNLM"/>
    </source>
</evidence>
<evidence type="ECO:0000313" key="2">
    <source>
        <dbReference type="Proteomes" id="UP000295344"/>
    </source>
</evidence>
<sequence>MPASPVLDLDLLSPAERSVLRLDGDSVPLGLTDVPLGVPVGPAVRAASLAPATARYDLVVELRGAAWVHGVVPALPDPLTLAVDLLRTGRRSMPIRPPREVRFRPDDTVRLGGVLVTTPLRTAFDLVRLEPEGAGDEVATALLRLAELTPPIAAALAQLHIRCPNKERAIERLAALPV</sequence>
<dbReference type="Proteomes" id="UP000295344">
    <property type="component" value="Unassembled WGS sequence"/>
</dbReference>
<organism evidence="1 2">
    <name type="scientific">Amnibacterium kyonggiense</name>
    <dbReference type="NCBI Taxonomy" id="595671"/>
    <lineage>
        <taxon>Bacteria</taxon>
        <taxon>Bacillati</taxon>
        <taxon>Actinomycetota</taxon>
        <taxon>Actinomycetes</taxon>
        <taxon>Micrococcales</taxon>
        <taxon>Microbacteriaceae</taxon>
        <taxon>Amnibacterium</taxon>
    </lineage>
</organism>
<accession>A0A4R7FM23</accession>